<dbReference type="AlphaFoldDB" id="A0A383RA97"/>
<dbReference type="InterPro" id="IPR001261">
    <property type="entry name" value="ArgE/DapE_CS"/>
</dbReference>
<name>A0A383RA97_PAEAL</name>
<evidence type="ECO:0000256" key="1">
    <source>
        <dbReference type="ARBA" id="ARBA00022801"/>
    </source>
</evidence>
<proteinExistence type="predicted"/>
<dbReference type="Pfam" id="PF01546">
    <property type="entry name" value="Peptidase_M20"/>
    <property type="match status" value="1"/>
</dbReference>
<organism evidence="3 4">
    <name type="scientific">Paenibacillus alvei</name>
    <name type="common">Bacillus alvei</name>
    <dbReference type="NCBI Taxonomy" id="44250"/>
    <lineage>
        <taxon>Bacteria</taxon>
        <taxon>Bacillati</taxon>
        <taxon>Bacillota</taxon>
        <taxon>Bacilli</taxon>
        <taxon>Bacillales</taxon>
        <taxon>Paenibacillaceae</taxon>
        <taxon>Paenibacillus</taxon>
    </lineage>
</organism>
<dbReference type="RefSeq" id="WP_269473548.1">
    <property type="nucleotide sequence ID" value="NZ_LS992241.1"/>
</dbReference>
<dbReference type="Gene3D" id="3.40.630.10">
    <property type="entry name" value="Zn peptidases"/>
    <property type="match status" value="1"/>
</dbReference>
<keyword evidence="2" id="KW-0862">Zinc</keyword>
<dbReference type="InterPro" id="IPR002933">
    <property type="entry name" value="Peptidase_M20"/>
</dbReference>
<dbReference type="SUPFAM" id="SSF53187">
    <property type="entry name" value="Zn-dependent exopeptidases"/>
    <property type="match status" value="1"/>
</dbReference>
<dbReference type="PROSITE" id="PS00758">
    <property type="entry name" value="ARGE_DAPE_CPG2_1"/>
    <property type="match status" value="1"/>
</dbReference>
<dbReference type="GO" id="GO:0016787">
    <property type="term" value="F:hydrolase activity"/>
    <property type="evidence" value="ECO:0007669"/>
    <property type="project" value="UniProtKB-KW"/>
</dbReference>
<sequence length="150" mass="16149">MDSLLAIHELEQDGARRGVELPSSVEMLQSLIRFNTTNPPGEEAACIMYIRQLLEDAGIETRIEALDSARPNLLAKLKGSGEAPPLLLYGHVDVVGIDKQAWSRDPFGGDIHEGFIWGRGALDMKGGVAMPVSAFLRAHGPQTAAVAISF</sequence>
<dbReference type="PANTHER" id="PTHR43808:SF8">
    <property type="entry name" value="PEPTIDASE M20 DIMERISATION DOMAIN-CONTAINING PROTEIN"/>
    <property type="match status" value="1"/>
</dbReference>
<dbReference type="Proteomes" id="UP000304148">
    <property type="component" value="Chromosome"/>
</dbReference>
<evidence type="ECO:0000313" key="4">
    <source>
        <dbReference type="Proteomes" id="UP000304148"/>
    </source>
</evidence>
<protein>
    <submittedName>
        <fullName evidence="3">Peptidase M20</fullName>
    </submittedName>
</protein>
<gene>
    <name evidence="3" type="ORF">PBLR_12457</name>
</gene>
<keyword evidence="1" id="KW-0378">Hydrolase</keyword>
<dbReference type="InterPro" id="IPR050072">
    <property type="entry name" value="Peptidase_M20A"/>
</dbReference>
<evidence type="ECO:0000313" key="3">
    <source>
        <dbReference type="EMBL" id="SYX84035.1"/>
    </source>
</evidence>
<accession>A0A383RA97</accession>
<reference evidence="4" key="1">
    <citation type="submission" date="2018-08" db="EMBL/GenBank/DDBJ databases">
        <authorList>
            <person name="Chevrot R."/>
        </authorList>
    </citation>
    <scope>NUCLEOTIDE SEQUENCE [LARGE SCALE GENOMIC DNA]</scope>
</reference>
<evidence type="ECO:0000256" key="2">
    <source>
        <dbReference type="ARBA" id="ARBA00022833"/>
    </source>
</evidence>
<dbReference type="PANTHER" id="PTHR43808">
    <property type="entry name" value="ACETYLORNITHINE DEACETYLASE"/>
    <property type="match status" value="1"/>
</dbReference>
<dbReference type="EMBL" id="LS992241">
    <property type="protein sequence ID" value="SYX84035.1"/>
    <property type="molecule type" value="Genomic_DNA"/>
</dbReference>